<evidence type="ECO:0000256" key="4">
    <source>
        <dbReference type="ARBA" id="ARBA00022840"/>
    </source>
</evidence>
<dbReference type="NCBIfam" id="NF002937">
    <property type="entry name" value="PRK03584.1"/>
    <property type="match status" value="1"/>
</dbReference>
<dbReference type="PANTHER" id="PTHR42921:SF1">
    <property type="entry name" value="ACETOACETYL-COA SYNTHETASE"/>
    <property type="match status" value="1"/>
</dbReference>
<evidence type="ECO:0000256" key="2">
    <source>
        <dbReference type="ARBA" id="ARBA00022598"/>
    </source>
</evidence>
<dbReference type="GO" id="GO:0005524">
    <property type="term" value="F:ATP binding"/>
    <property type="evidence" value="ECO:0007669"/>
    <property type="project" value="UniProtKB-KW"/>
</dbReference>
<dbReference type="InterPro" id="IPR000873">
    <property type="entry name" value="AMP-dep_synth/lig_dom"/>
</dbReference>
<dbReference type="Gene3D" id="3.30.300.30">
    <property type="match status" value="1"/>
</dbReference>
<dbReference type="AlphaFoldDB" id="A0A432VBE4"/>
<evidence type="ECO:0000256" key="3">
    <source>
        <dbReference type="ARBA" id="ARBA00022741"/>
    </source>
</evidence>
<dbReference type="Pfam" id="PF00501">
    <property type="entry name" value="AMP-binding"/>
    <property type="match status" value="1"/>
</dbReference>
<evidence type="ECO:0000313" key="6">
    <source>
        <dbReference type="EMBL" id="RUM99487.1"/>
    </source>
</evidence>
<comment type="caution">
    <text evidence="6">The sequence shown here is derived from an EMBL/GenBank/DDBJ whole genome shotgun (WGS) entry which is preliminary data.</text>
</comment>
<proteinExistence type="inferred from homology"/>
<keyword evidence="7" id="KW-1185">Reference proteome</keyword>
<dbReference type="InterPro" id="IPR042099">
    <property type="entry name" value="ANL_N_sf"/>
</dbReference>
<sequence>MRDTPYDDVLWTPSEAQKRAAALWRFAELNGFDPSDYDTLHRWSIDKKGDFWSAVWDFCEVIGDKGEIYFQPDETAWMTGARFFPQARLNLAENLLRGDDAARAIFAMDELGQVQTLTRRELKVRVAKVAQGLRAAGVTPGDRVAGVQPNDIDALVALLATVSIGGTWTSCSPDFGEAAIIDRIGQVEPKVLFATPLYRYGGKRHDVSDRIRAIMGKLPSVTTLIVSGEGAVDPALKAVHQDDFGMQANLEFERMPFDHPAYILYTSGTTGAPKAIVHRAGGVLLQHLKEHVLHGDVRPGDTVMWYCNTAWMMYHWLVSALAANATIILYDGAPILKPDDGLDCSPLWKLAELAGTTHLGISPKYLATLAAEGFSPRENADLTNLRNLLVCGAPTLPHQFDWVYQAIKRDMAFSSISGGTEILGSFLIGSPLHPVRRGQLTVKALGHAVSVFDDRGAPVIGQRGELVCTEPFPSMPLTFWGEGGAKRYHDTYFSDRAEIWTHGDVAELTCTGSGYVHGRSDNTLKPGGVRIGTSEIYAVCEKYSQFEDFVVFGAIHEGDEEVVLCLKPAEGTVISKDILNALRMDIRTQASPRHVPARIHLVQDVPYTINGKRVESAARTTAAGLPVKNVGSLANPQCLEEYRALTREAAL</sequence>
<feature type="domain" description="AMP-dependent synthetase/ligase" evidence="5">
    <location>
        <begin position="107"/>
        <end position="471"/>
    </location>
</feature>
<dbReference type="GO" id="GO:0030729">
    <property type="term" value="F:acetoacetate-CoA ligase activity"/>
    <property type="evidence" value="ECO:0007669"/>
    <property type="project" value="UniProtKB-EC"/>
</dbReference>
<dbReference type="Gene3D" id="3.40.50.12780">
    <property type="entry name" value="N-terminal domain of ligase-like"/>
    <property type="match status" value="1"/>
</dbReference>
<dbReference type="EC" id="6.2.1.16" evidence="6"/>
<keyword evidence="4" id="KW-0067">ATP-binding</keyword>
<gene>
    <name evidence="6" type="ORF">EET67_00830</name>
</gene>
<dbReference type="SUPFAM" id="SSF56801">
    <property type="entry name" value="Acetyl-CoA synthetase-like"/>
    <property type="match status" value="1"/>
</dbReference>
<reference evidence="6 7" key="1">
    <citation type="submission" date="2018-11" db="EMBL/GenBank/DDBJ databases">
        <title>Pseudaminobacter arsenicus sp. nov., an arsenic-resistant bacterium isolated from arsenic-rich aquifers.</title>
        <authorList>
            <person name="Mu Y."/>
        </authorList>
    </citation>
    <scope>NUCLEOTIDE SEQUENCE [LARGE SCALE GENOMIC DNA]</scope>
    <source>
        <strain evidence="6 7">CB3</strain>
    </source>
</reference>
<dbReference type="Proteomes" id="UP000281647">
    <property type="component" value="Unassembled WGS sequence"/>
</dbReference>
<keyword evidence="2 6" id="KW-0436">Ligase</keyword>
<evidence type="ECO:0000259" key="5">
    <source>
        <dbReference type="Pfam" id="PF00501"/>
    </source>
</evidence>
<keyword evidence="3" id="KW-0547">Nucleotide-binding</keyword>
<dbReference type="InterPro" id="IPR005914">
    <property type="entry name" value="Acac_CoA_synth"/>
</dbReference>
<dbReference type="OrthoDB" id="9803968at2"/>
<dbReference type="PANTHER" id="PTHR42921">
    <property type="entry name" value="ACETOACETYL-COA SYNTHETASE"/>
    <property type="match status" value="1"/>
</dbReference>
<evidence type="ECO:0000256" key="1">
    <source>
        <dbReference type="ARBA" id="ARBA00006432"/>
    </source>
</evidence>
<dbReference type="EMBL" id="RKST01000001">
    <property type="protein sequence ID" value="RUM99487.1"/>
    <property type="molecule type" value="Genomic_DNA"/>
</dbReference>
<dbReference type="InterPro" id="IPR020845">
    <property type="entry name" value="AMP-binding_CS"/>
</dbReference>
<dbReference type="GO" id="GO:0006629">
    <property type="term" value="P:lipid metabolic process"/>
    <property type="evidence" value="ECO:0007669"/>
    <property type="project" value="InterPro"/>
</dbReference>
<accession>A0A432VBE4</accession>
<dbReference type="PROSITE" id="PS00455">
    <property type="entry name" value="AMP_BINDING"/>
    <property type="match status" value="1"/>
</dbReference>
<evidence type="ECO:0000313" key="7">
    <source>
        <dbReference type="Proteomes" id="UP000281647"/>
    </source>
</evidence>
<name>A0A432VBE4_9HYPH</name>
<comment type="similarity">
    <text evidence="1">Belongs to the ATP-dependent AMP-binding enzyme family.</text>
</comment>
<dbReference type="RefSeq" id="WP_128625727.1">
    <property type="nucleotide sequence ID" value="NZ_RKST01000001.1"/>
</dbReference>
<dbReference type="InterPro" id="IPR045851">
    <property type="entry name" value="AMP-bd_C_sf"/>
</dbReference>
<dbReference type="NCBIfam" id="TIGR01217">
    <property type="entry name" value="ac_ac_CoA_syn"/>
    <property type="match status" value="1"/>
</dbReference>
<protein>
    <submittedName>
        <fullName evidence="6">Acetoacetate--CoA ligase</fullName>
        <ecNumber evidence="6">6.2.1.16</ecNumber>
    </submittedName>
</protein>
<organism evidence="6 7">
    <name type="scientific">Borborobacter arsenicus</name>
    <dbReference type="NCBI Taxonomy" id="1851146"/>
    <lineage>
        <taxon>Bacteria</taxon>
        <taxon>Pseudomonadati</taxon>
        <taxon>Pseudomonadota</taxon>
        <taxon>Alphaproteobacteria</taxon>
        <taxon>Hyphomicrobiales</taxon>
        <taxon>Phyllobacteriaceae</taxon>
        <taxon>Borborobacter</taxon>
    </lineage>
</organism>